<dbReference type="KEGG" id="tep:TepRe1_2055"/>
<dbReference type="GO" id="GO:0016887">
    <property type="term" value="F:ATP hydrolysis activity"/>
    <property type="evidence" value="ECO:0007669"/>
    <property type="project" value="InterPro"/>
</dbReference>
<comment type="subcellular location">
    <subcellularLocation>
        <location evidence="1">Cell membrane</location>
        <topology evidence="1">Peripheral membrane protein</topology>
    </subcellularLocation>
</comment>
<dbReference type="GO" id="GO:0005524">
    <property type="term" value="F:ATP binding"/>
    <property type="evidence" value="ECO:0007669"/>
    <property type="project" value="UniProtKB-KW"/>
</dbReference>
<evidence type="ECO:0000259" key="9">
    <source>
        <dbReference type="PROSITE" id="PS50893"/>
    </source>
</evidence>
<keyword evidence="5" id="KW-0547">Nucleotide-binding</keyword>
<dbReference type="Proteomes" id="UP000010802">
    <property type="component" value="Chromosome"/>
</dbReference>
<dbReference type="FunFam" id="3.40.50.300:FF:000127">
    <property type="entry name" value="Ribose import ATP-binding protein RbsA"/>
    <property type="match status" value="1"/>
</dbReference>
<keyword evidence="7" id="KW-1278">Translocase</keyword>
<organism evidence="10 11">
    <name type="scientific">Tepidanaerobacter acetatoxydans (strain DSM 21804 / JCM 16047 / Re1)</name>
    <dbReference type="NCBI Taxonomy" id="1209989"/>
    <lineage>
        <taxon>Bacteria</taxon>
        <taxon>Bacillati</taxon>
        <taxon>Bacillota</taxon>
        <taxon>Clostridia</taxon>
        <taxon>Thermosediminibacterales</taxon>
        <taxon>Tepidanaerobacteraceae</taxon>
        <taxon>Tepidanaerobacter</taxon>
    </lineage>
</organism>
<dbReference type="AlphaFoldDB" id="F4LR28"/>
<evidence type="ECO:0000256" key="8">
    <source>
        <dbReference type="ARBA" id="ARBA00023136"/>
    </source>
</evidence>
<feature type="domain" description="ABC transporter" evidence="9">
    <location>
        <begin position="244"/>
        <end position="499"/>
    </location>
</feature>
<evidence type="ECO:0000256" key="4">
    <source>
        <dbReference type="ARBA" id="ARBA00022737"/>
    </source>
</evidence>
<keyword evidence="2" id="KW-0813">Transport</keyword>
<dbReference type="InterPro" id="IPR027417">
    <property type="entry name" value="P-loop_NTPase"/>
</dbReference>
<dbReference type="PROSITE" id="PS50893">
    <property type="entry name" value="ABC_TRANSPORTER_2"/>
    <property type="match status" value="2"/>
</dbReference>
<evidence type="ECO:0000256" key="5">
    <source>
        <dbReference type="ARBA" id="ARBA00022741"/>
    </source>
</evidence>
<keyword evidence="3" id="KW-1003">Cell membrane</keyword>
<evidence type="ECO:0000256" key="7">
    <source>
        <dbReference type="ARBA" id="ARBA00022967"/>
    </source>
</evidence>
<protein>
    <submittedName>
        <fullName evidence="10">Fused D-ribose transporter subunits of ABC superfamily: ATP-binding components</fullName>
    </submittedName>
</protein>
<dbReference type="InterPro" id="IPR017871">
    <property type="entry name" value="ABC_transporter-like_CS"/>
</dbReference>
<evidence type="ECO:0000256" key="1">
    <source>
        <dbReference type="ARBA" id="ARBA00004202"/>
    </source>
</evidence>
<evidence type="ECO:0000256" key="6">
    <source>
        <dbReference type="ARBA" id="ARBA00022840"/>
    </source>
</evidence>
<evidence type="ECO:0000313" key="10">
    <source>
        <dbReference type="EMBL" id="CDI40927.1"/>
    </source>
</evidence>
<accession>F4LR28</accession>
<keyword evidence="8" id="KW-0472">Membrane</keyword>
<dbReference type="KEGG" id="tae:TepiRe1_2212"/>
<dbReference type="Gene3D" id="3.40.50.300">
    <property type="entry name" value="P-loop containing nucleotide triphosphate hydrolases"/>
    <property type="match status" value="2"/>
</dbReference>
<dbReference type="OrthoDB" id="9771863at2"/>
<dbReference type="EMBL" id="HF563609">
    <property type="protein sequence ID" value="CDI40927.1"/>
    <property type="molecule type" value="Genomic_DNA"/>
</dbReference>
<dbReference type="CDD" id="cd03216">
    <property type="entry name" value="ABC_Carb_Monos_I"/>
    <property type="match status" value="1"/>
</dbReference>
<dbReference type="HOGENOM" id="CLU_000604_92_3_9"/>
<keyword evidence="11" id="KW-1185">Reference proteome</keyword>
<dbReference type="SUPFAM" id="SSF52540">
    <property type="entry name" value="P-loop containing nucleoside triphosphate hydrolases"/>
    <property type="match status" value="2"/>
</dbReference>
<proteinExistence type="predicted"/>
<evidence type="ECO:0000313" key="11">
    <source>
        <dbReference type="Proteomes" id="UP000010802"/>
    </source>
</evidence>
<dbReference type="GO" id="GO:0005886">
    <property type="term" value="C:plasma membrane"/>
    <property type="evidence" value="ECO:0007669"/>
    <property type="project" value="UniProtKB-SubCell"/>
</dbReference>
<evidence type="ECO:0000256" key="3">
    <source>
        <dbReference type="ARBA" id="ARBA00022475"/>
    </source>
</evidence>
<dbReference type="PROSITE" id="PS00211">
    <property type="entry name" value="ABC_TRANSPORTER_1"/>
    <property type="match status" value="1"/>
</dbReference>
<name>F4LR28_TEPAE</name>
<dbReference type="CDD" id="cd03215">
    <property type="entry name" value="ABC_Carb_Monos_II"/>
    <property type="match status" value="1"/>
</dbReference>
<dbReference type="STRING" id="1209989.TepRe1_2055"/>
<keyword evidence="6 10" id="KW-0067">ATP-binding</keyword>
<dbReference type="InterPro" id="IPR003593">
    <property type="entry name" value="AAA+_ATPase"/>
</dbReference>
<dbReference type="SMART" id="SM00382">
    <property type="entry name" value="AAA"/>
    <property type="match status" value="2"/>
</dbReference>
<dbReference type="PANTHER" id="PTHR43790:SF9">
    <property type="entry name" value="GALACTOFURANOSE TRANSPORTER ATP-BINDING PROTEIN YTFR"/>
    <property type="match status" value="1"/>
</dbReference>
<keyword evidence="4" id="KW-0677">Repeat</keyword>
<evidence type="ECO:0000256" key="2">
    <source>
        <dbReference type="ARBA" id="ARBA00022448"/>
    </source>
</evidence>
<dbReference type="Pfam" id="PF00005">
    <property type="entry name" value="ABC_tran"/>
    <property type="match status" value="2"/>
</dbReference>
<dbReference type="InterPro" id="IPR050107">
    <property type="entry name" value="ABC_carbohydrate_import_ATPase"/>
</dbReference>
<feature type="domain" description="ABC transporter" evidence="9">
    <location>
        <begin position="9"/>
        <end position="245"/>
    </location>
</feature>
<dbReference type="eggNOG" id="COG1129">
    <property type="taxonomic scope" value="Bacteria"/>
</dbReference>
<dbReference type="PANTHER" id="PTHR43790">
    <property type="entry name" value="CARBOHYDRATE TRANSPORT ATP-BINDING PROTEIN MG119-RELATED"/>
    <property type="match status" value="1"/>
</dbReference>
<dbReference type="RefSeq" id="WP_013779102.1">
    <property type="nucleotide sequence ID" value="NC_015519.1"/>
</dbReference>
<dbReference type="InterPro" id="IPR003439">
    <property type="entry name" value="ABC_transporter-like_ATP-bd"/>
</dbReference>
<reference evidence="11" key="1">
    <citation type="journal article" date="2013" name="Genome Announc.">
        <title>First genome sequence of a syntrophic acetate-oxidizing bacterium, Tepidanaerobacter acetatoxydans strain Re1.</title>
        <authorList>
            <person name="Manzoor S."/>
            <person name="Bongcam-Rudloff E."/>
            <person name="Schnurer A."/>
            <person name="Muller B."/>
        </authorList>
    </citation>
    <scope>NUCLEOTIDE SEQUENCE [LARGE SCALE GENOMIC DNA]</scope>
    <source>
        <strain evidence="11">Re1</strain>
    </source>
</reference>
<gene>
    <name evidence="10" type="primary">rbsA</name>
    <name evidence="10" type="ordered locus">TEPIRE1_2212</name>
</gene>
<sequence length="499" mass="55796">MPLLDENIVSIKNLTKDFPGVRALDDVSFDICKGEVHALVGENGAGKSTIIKILMGVYSRTSGEIFIDGESVDFKSPQQAEKYGLGAVYQDVNLAKDLTVAENFYMGHLPKNKLGLVDYKTMYKETEEILESINMHVNPRSIINELSVAQQEMIAIGKMLHIKAKLVIFDEPTALLTNEEIEELFKIIRLLKSRDAGIIYITHRLDEVFQISDRVTVLKDGMKVKTVNTDETNEDDLITMMVGRKTGDMYKINQAKHGTVVLKIENLSRDKVFRNINFEVRKGEIFGMFGLVGSGRTEIVKCIFGADKKDSGDIYINDQKVKVDNPEEAIKKGIALLPENRKDEGLALGLSISFNTNMVAIDKVSSHGVIDWVKSDKKAIELAERLKTKTPSIHQLVGNLSGGNQQKVVIAKWLAQESDIFIFDEPTVGIDVGAKQEIYKIFEQLVKQGKSIIVISSYLPEVMGLSDRILVMYEGEQMEILEKSDFDEEKILKLASGIK</sequence>